<dbReference type="InterPro" id="IPR042002">
    <property type="entry name" value="Sortase_C"/>
</dbReference>
<evidence type="ECO:0000256" key="3">
    <source>
        <dbReference type="SAM" id="MobiDB-lite"/>
    </source>
</evidence>
<dbReference type="EMBL" id="BJUG01000005">
    <property type="protein sequence ID" value="GEK36947.1"/>
    <property type="molecule type" value="Genomic_DNA"/>
</dbReference>
<dbReference type="AlphaFoldDB" id="A0A510WDC9"/>
<dbReference type="NCBIfam" id="NF033745">
    <property type="entry name" value="class_C_sortase"/>
    <property type="match status" value="1"/>
</dbReference>
<feature type="transmembrane region" description="Helical" evidence="4">
    <location>
        <begin position="16"/>
        <end position="38"/>
    </location>
</feature>
<keyword evidence="1" id="KW-0378">Hydrolase</keyword>
<evidence type="ECO:0000256" key="4">
    <source>
        <dbReference type="SAM" id="Phobius"/>
    </source>
</evidence>
<feature type="region of interest" description="Disordered" evidence="3">
    <location>
        <begin position="72"/>
        <end position="93"/>
    </location>
</feature>
<feature type="active site" description="Acyl-thioester intermediate" evidence="2">
    <location>
        <position position="213"/>
    </location>
</feature>
<dbReference type="OrthoDB" id="1648028at2"/>
<evidence type="ECO:0000313" key="6">
    <source>
        <dbReference type="Proteomes" id="UP000321361"/>
    </source>
</evidence>
<organism evidence="5 6">
    <name type="scientific">Enterococcus thailandicus</name>
    <dbReference type="NCBI Taxonomy" id="417368"/>
    <lineage>
        <taxon>Bacteria</taxon>
        <taxon>Bacillati</taxon>
        <taxon>Bacillota</taxon>
        <taxon>Bacilli</taxon>
        <taxon>Lactobacillales</taxon>
        <taxon>Enterococcaceae</taxon>
        <taxon>Enterococcus</taxon>
    </lineage>
</organism>
<reference evidence="5 6" key="1">
    <citation type="submission" date="2019-07" db="EMBL/GenBank/DDBJ databases">
        <title>Whole genome shotgun sequence of Enterococcus thailandicus NBRC 101867.</title>
        <authorList>
            <person name="Hosoyama A."/>
            <person name="Uohara A."/>
            <person name="Ohji S."/>
            <person name="Ichikawa N."/>
        </authorList>
    </citation>
    <scope>NUCLEOTIDE SEQUENCE [LARGE SCALE GENOMIC DNA]</scope>
    <source>
        <strain evidence="5 6">NBRC 101867</strain>
    </source>
</reference>
<dbReference type="Pfam" id="PF04203">
    <property type="entry name" value="Sortase"/>
    <property type="match status" value="1"/>
</dbReference>
<keyword evidence="4" id="KW-0472">Membrane</keyword>
<evidence type="ECO:0000256" key="2">
    <source>
        <dbReference type="PIRSR" id="PIRSR605754-1"/>
    </source>
</evidence>
<name>A0A510WDC9_ENTTH</name>
<dbReference type="InterPro" id="IPR023365">
    <property type="entry name" value="Sortase_dom-sf"/>
</dbReference>
<protein>
    <submittedName>
        <fullName evidence="5">Class C sortase</fullName>
    </submittedName>
</protein>
<dbReference type="NCBIfam" id="TIGR01076">
    <property type="entry name" value="sortase_fam"/>
    <property type="match status" value="1"/>
</dbReference>
<dbReference type="Proteomes" id="UP000321361">
    <property type="component" value="Unassembled WGS sequence"/>
</dbReference>
<accession>A0A510WDC9</accession>
<evidence type="ECO:0000256" key="1">
    <source>
        <dbReference type="ARBA" id="ARBA00022801"/>
    </source>
</evidence>
<keyword evidence="4" id="KW-1133">Transmembrane helix</keyword>
<dbReference type="SUPFAM" id="SSF63817">
    <property type="entry name" value="Sortase"/>
    <property type="match status" value="1"/>
</dbReference>
<proteinExistence type="predicted"/>
<comment type="caution">
    <text evidence="5">The sequence shown here is derived from an EMBL/GenBank/DDBJ whole genome shotgun (WGS) entry which is preliminary data.</text>
</comment>
<keyword evidence="4" id="KW-0812">Transmembrane</keyword>
<gene>
    <name evidence="5" type="primary">srtC5</name>
    <name evidence="5" type="ORF">ETH01_12340</name>
</gene>
<feature type="active site" description="Proton donor/acceptor" evidence="2">
    <location>
        <position position="151"/>
    </location>
</feature>
<sequence>MKNEKPTQRKQNIKKLLLKITMLLLILVGLLIALYPFYVDSLNGLIDQKRIEQAQKKSVEETNALQQKMTAENERLQKNGLNPGADPFKDEKKVESTQAELIGSINIPKININLPLYDETTTDVLEIGAGVLQGTSFPTGGKSTHSVISAHSGLPNRLFFTDLEELKIGDQFILTVLDKKLAYQVDAIEVVMPDDTSSLTIQEGRDLVTLLTCTPYMVNSHRLLVTGYRIPYNEAVQATESKGNQWRVLRYVLILVGVLVATLALIYLAYRLVYHHQLSKKIFDFSFTVLDTSEAPITETTFRLMQKGRLVFREGEPVEATSDPFGRVEFKQLPGGQYQLVDVSHNDSRIKFGVKKKKESAMLFISRRKRVKQLAIGKRKFIVE</sequence>
<dbReference type="GO" id="GO:0016787">
    <property type="term" value="F:hydrolase activity"/>
    <property type="evidence" value="ECO:0007669"/>
    <property type="project" value="UniProtKB-KW"/>
</dbReference>
<evidence type="ECO:0000313" key="5">
    <source>
        <dbReference type="EMBL" id="GEK36947.1"/>
    </source>
</evidence>
<dbReference type="InterPro" id="IPR005754">
    <property type="entry name" value="Sortase"/>
</dbReference>
<dbReference type="RefSeq" id="WP_082294005.1">
    <property type="nucleotide sequence ID" value="NZ_BJUG01000005.1"/>
</dbReference>
<feature type="transmembrane region" description="Helical" evidence="4">
    <location>
        <begin position="248"/>
        <end position="270"/>
    </location>
</feature>
<dbReference type="CDD" id="cd05827">
    <property type="entry name" value="Sortase_C"/>
    <property type="match status" value="1"/>
</dbReference>
<dbReference type="Gene3D" id="2.40.260.10">
    <property type="entry name" value="Sortase"/>
    <property type="match status" value="1"/>
</dbReference>